<dbReference type="InterPro" id="IPR037359">
    <property type="entry name" value="NST/OST"/>
</dbReference>
<sequence length="279" mass="32971">MKPNFLVIGAARSGTTSLFKYLESHPDIFMSEIKEINFFSNDKYWRKGFAWYEKHFSKAHETAIGEASTSYTRFPANPDVPKRIHAYNPDIKLIYLLRDPIERFKSHYLQRIAAGHETRMFDDILAHHPKDPTLWQGCYAYQLDQYLQYFSREQIHLFTMDELKFKPEATVRGIYRFLGVDEDFQDVDLTTQHNANKVVTRKGPIGRSILKFYHQNIEQKTYPYKIKRLFTGLAELDSKPAEKPQPTSKQLDYLADFYRSDVDRIKHEFGVDTSHWLNR</sequence>
<organism evidence="4 5">
    <name type="scientific">Saccharospirillum salsuginis</name>
    <dbReference type="NCBI Taxonomy" id="418750"/>
    <lineage>
        <taxon>Bacteria</taxon>
        <taxon>Pseudomonadati</taxon>
        <taxon>Pseudomonadota</taxon>
        <taxon>Gammaproteobacteria</taxon>
        <taxon>Oceanospirillales</taxon>
        <taxon>Saccharospirillaceae</taxon>
        <taxon>Saccharospirillum</taxon>
    </lineage>
</organism>
<evidence type="ECO:0000259" key="3">
    <source>
        <dbReference type="Pfam" id="PF00685"/>
    </source>
</evidence>
<reference evidence="4" key="2">
    <citation type="submission" date="2020-09" db="EMBL/GenBank/DDBJ databases">
        <authorList>
            <person name="Sun Q."/>
            <person name="Kim S."/>
        </authorList>
    </citation>
    <scope>NUCLEOTIDE SEQUENCE</scope>
    <source>
        <strain evidence="4">KCTC 22169</strain>
    </source>
</reference>
<reference evidence="4" key="1">
    <citation type="journal article" date="2014" name="Int. J. Syst. Evol. Microbiol.">
        <title>Complete genome sequence of Corynebacterium casei LMG S-19264T (=DSM 44701T), isolated from a smear-ripened cheese.</title>
        <authorList>
            <consortium name="US DOE Joint Genome Institute (JGI-PGF)"/>
            <person name="Walter F."/>
            <person name="Albersmeier A."/>
            <person name="Kalinowski J."/>
            <person name="Ruckert C."/>
        </authorList>
    </citation>
    <scope>NUCLEOTIDE SEQUENCE</scope>
    <source>
        <strain evidence="4">KCTC 22169</strain>
    </source>
</reference>
<dbReference type="RefSeq" id="WP_189608028.1">
    <property type="nucleotide sequence ID" value="NZ_BMXR01000003.1"/>
</dbReference>
<dbReference type="Proteomes" id="UP000626148">
    <property type="component" value="Unassembled WGS sequence"/>
</dbReference>
<name>A0A918K7E5_9GAMM</name>
<dbReference type="PANTHER" id="PTHR10605:SF56">
    <property type="entry name" value="BIFUNCTIONAL HEPARAN SULFATE N-DEACETYLASE_N-SULFOTRANSFERASE"/>
    <property type="match status" value="1"/>
</dbReference>
<evidence type="ECO:0000313" key="4">
    <source>
        <dbReference type="EMBL" id="GGX49607.1"/>
    </source>
</evidence>
<evidence type="ECO:0000256" key="2">
    <source>
        <dbReference type="ARBA" id="ARBA00023180"/>
    </source>
</evidence>
<dbReference type="PANTHER" id="PTHR10605">
    <property type="entry name" value="HEPARAN SULFATE SULFOTRANSFERASE"/>
    <property type="match status" value="1"/>
</dbReference>
<accession>A0A918K7E5</accession>
<gene>
    <name evidence="4" type="ORF">GCM10007392_16180</name>
</gene>
<evidence type="ECO:0000313" key="5">
    <source>
        <dbReference type="Proteomes" id="UP000626148"/>
    </source>
</evidence>
<dbReference type="Gene3D" id="3.40.50.300">
    <property type="entry name" value="P-loop containing nucleotide triphosphate hydrolases"/>
    <property type="match status" value="1"/>
</dbReference>
<dbReference type="InterPro" id="IPR000863">
    <property type="entry name" value="Sulfotransferase_dom"/>
</dbReference>
<dbReference type="SUPFAM" id="SSF52540">
    <property type="entry name" value="P-loop containing nucleoside triphosphate hydrolases"/>
    <property type="match status" value="1"/>
</dbReference>
<dbReference type="GO" id="GO:0008146">
    <property type="term" value="F:sulfotransferase activity"/>
    <property type="evidence" value="ECO:0007669"/>
    <property type="project" value="InterPro"/>
</dbReference>
<dbReference type="InterPro" id="IPR027417">
    <property type="entry name" value="P-loop_NTPase"/>
</dbReference>
<keyword evidence="2" id="KW-0325">Glycoprotein</keyword>
<keyword evidence="5" id="KW-1185">Reference proteome</keyword>
<dbReference type="EMBL" id="BMXR01000003">
    <property type="protein sequence ID" value="GGX49607.1"/>
    <property type="molecule type" value="Genomic_DNA"/>
</dbReference>
<proteinExistence type="predicted"/>
<evidence type="ECO:0000256" key="1">
    <source>
        <dbReference type="ARBA" id="ARBA00022679"/>
    </source>
</evidence>
<dbReference type="AlphaFoldDB" id="A0A918K7E5"/>
<comment type="caution">
    <text evidence="4">The sequence shown here is derived from an EMBL/GenBank/DDBJ whole genome shotgun (WGS) entry which is preliminary data.</text>
</comment>
<keyword evidence="1" id="KW-0808">Transferase</keyword>
<dbReference type="Pfam" id="PF00685">
    <property type="entry name" value="Sulfotransfer_1"/>
    <property type="match status" value="1"/>
</dbReference>
<feature type="domain" description="Sulfotransferase" evidence="3">
    <location>
        <begin position="3"/>
        <end position="192"/>
    </location>
</feature>
<protein>
    <recommendedName>
        <fullName evidence="3">Sulfotransferase domain-containing protein</fullName>
    </recommendedName>
</protein>